<dbReference type="InterPro" id="IPR035500">
    <property type="entry name" value="NHR-like_dom_sf"/>
</dbReference>
<proteinExistence type="predicted"/>
<evidence type="ECO:0000259" key="4">
    <source>
        <dbReference type="PROSITE" id="PS51843"/>
    </source>
</evidence>
<dbReference type="InterPro" id="IPR052499">
    <property type="entry name" value="C.elegans_NHRs"/>
</dbReference>
<dbReference type="PANTHER" id="PTHR47630:SF5">
    <property type="entry name" value="NR LBD DOMAIN-CONTAINING PROTEIN"/>
    <property type="match status" value="1"/>
</dbReference>
<protein>
    <submittedName>
        <fullName evidence="5">NR LBD domain-containing protein</fullName>
    </submittedName>
</protein>
<dbReference type="Proteomes" id="UP001331761">
    <property type="component" value="Unassembled WGS sequence"/>
</dbReference>
<name>A0AAN8J264_TRICO</name>
<dbReference type="SUPFAM" id="SSF48508">
    <property type="entry name" value="Nuclear receptor ligand-binding domain"/>
    <property type="match status" value="1"/>
</dbReference>
<dbReference type="PANTHER" id="PTHR47630">
    <property type="entry name" value="NUCLEAR HORMONE RECEPTOR FAMILY-RELATED-RELATED"/>
    <property type="match status" value="1"/>
</dbReference>
<accession>A0AAN8J264</accession>
<dbReference type="AlphaFoldDB" id="A0AAN8J264"/>
<feature type="domain" description="NR LBD" evidence="4">
    <location>
        <begin position="49"/>
        <end position="283"/>
    </location>
</feature>
<dbReference type="InterPro" id="IPR000536">
    <property type="entry name" value="Nucl_hrmn_rcpt_lig-bd"/>
</dbReference>
<gene>
    <name evidence="5" type="ORF">GCK32_011194</name>
</gene>
<keyword evidence="6" id="KW-1185">Reference proteome</keyword>
<evidence type="ECO:0000256" key="3">
    <source>
        <dbReference type="ARBA" id="ARBA00023170"/>
    </source>
</evidence>
<dbReference type="EMBL" id="WIXE01009290">
    <property type="protein sequence ID" value="KAK5978559.1"/>
    <property type="molecule type" value="Genomic_DNA"/>
</dbReference>
<evidence type="ECO:0000256" key="1">
    <source>
        <dbReference type="ARBA" id="ARBA00023015"/>
    </source>
</evidence>
<evidence type="ECO:0000256" key="2">
    <source>
        <dbReference type="ARBA" id="ARBA00023163"/>
    </source>
</evidence>
<evidence type="ECO:0000313" key="5">
    <source>
        <dbReference type="EMBL" id="KAK5978559.1"/>
    </source>
</evidence>
<keyword evidence="1" id="KW-0805">Transcription regulation</keyword>
<dbReference type="PROSITE" id="PS51843">
    <property type="entry name" value="NR_LBD"/>
    <property type="match status" value="1"/>
</dbReference>
<organism evidence="5 6">
    <name type="scientific">Trichostrongylus colubriformis</name>
    <name type="common">Black scour worm</name>
    <dbReference type="NCBI Taxonomy" id="6319"/>
    <lineage>
        <taxon>Eukaryota</taxon>
        <taxon>Metazoa</taxon>
        <taxon>Ecdysozoa</taxon>
        <taxon>Nematoda</taxon>
        <taxon>Chromadorea</taxon>
        <taxon>Rhabditida</taxon>
        <taxon>Rhabditina</taxon>
        <taxon>Rhabditomorpha</taxon>
        <taxon>Strongyloidea</taxon>
        <taxon>Trichostrongylidae</taxon>
        <taxon>Trichostrongylus</taxon>
    </lineage>
</organism>
<keyword evidence="2" id="KW-0804">Transcription</keyword>
<keyword evidence="3" id="KW-0675">Receptor</keyword>
<comment type="caution">
    <text evidence="5">The sequence shown here is derived from an EMBL/GenBank/DDBJ whole genome shotgun (WGS) entry which is preliminary data.</text>
</comment>
<dbReference type="Pfam" id="PF00104">
    <property type="entry name" value="Hormone_recep"/>
    <property type="match status" value="1"/>
</dbReference>
<evidence type="ECO:0000313" key="6">
    <source>
        <dbReference type="Proteomes" id="UP001331761"/>
    </source>
</evidence>
<sequence length="286" mass="33051">METPFIDRFGLTEGVKYIARMFVNLERSCDNDTYASGVTEQNFCSVDVSLRKAIQNPLMVSERTPVSWQGSKPLNDPESSAKPSYCRLVLHYLEWLAAVEELATLDEKRRLKLTTKHMIATILLTISFNTFKYGSVHLLLCNGFFFPQKRKQTTDRYRNEIEVIVNELERNVVNRLRELKVCEEEYVLLKLVLLFSHSESLGEKHTETTRRLHGKYDQILLHYVKHSQGNCSVEELIDRISSLFELLTSLNSISEMAELCLVHIVALDIAGMRGKLTFDLHLRQHQ</sequence>
<dbReference type="SMART" id="SM00430">
    <property type="entry name" value="HOLI"/>
    <property type="match status" value="1"/>
</dbReference>
<reference evidence="5 6" key="1">
    <citation type="submission" date="2019-10" db="EMBL/GenBank/DDBJ databases">
        <title>Assembly and Annotation for the nematode Trichostrongylus colubriformis.</title>
        <authorList>
            <person name="Martin J."/>
        </authorList>
    </citation>
    <scope>NUCLEOTIDE SEQUENCE [LARGE SCALE GENOMIC DNA]</scope>
    <source>
        <strain evidence="5">G859</strain>
        <tissue evidence="5">Whole worm</tissue>
    </source>
</reference>
<dbReference type="Gene3D" id="1.10.565.10">
    <property type="entry name" value="Retinoid X Receptor"/>
    <property type="match status" value="1"/>
</dbReference>